<dbReference type="GO" id="GO:0004364">
    <property type="term" value="F:glutathione transferase activity"/>
    <property type="evidence" value="ECO:0007669"/>
    <property type="project" value="TreeGrafter"/>
</dbReference>
<feature type="chain" id="PRO_5034547762" evidence="8">
    <location>
        <begin position="17"/>
        <end position="134"/>
    </location>
</feature>
<comment type="subcellular location">
    <subcellularLocation>
        <location evidence="1">Endoplasmic reticulum membrane</location>
        <topology evidence="1">Multi-pass membrane protein</topology>
    </subcellularLocation>
</comment>
<accession>A0A8C7EBS2</accession>
<evidence type="ECO:0000313" key="9">
    <source>
        <dbReference type="Ensembl" id="ENSNPEP00000008571.1"/>
    </source>
</evidence>
<dbReference type="GO" id="GO:0004464">
    <property type="term" value="F:leukotriene-C4 synthase activity"/>
    <property type="evidence" value="ECO:0007669"/>
    <property type="project" value="TreeGrafter"/>
</dbReference>
<gene>
    <name evidence="9" type="primary">MGST2</name>
</gene>
<name>A0A8C7EBS2_NOTPE</name>
<keyword evidence="6 7" id="KW-0472">Membrane</keyword>
<dbReference type="InterPro" id="IPR023352">
    <property type="entry name" value="MAPEG-like_dom_sf"/>
</dbReference>
<dbReference type="InterPro" id="IPR050997">
    <property type="entry name" value="MAPEG"/>
</dbReference>
<reference evidence="9" key="2">
    <citation type="submission" date="2025-09" db="UniProtKB">
        <authorList>
            <consortium name="Ensembl"/>
        </authorList>
    </citation>
    <scope>IDENTIFICATION</scope>
</reference>
<evidence type="ECO:0000313" key="10">
    <source>
        <dbReference type="Proteomes" id="UP000694420"/>
    </source>
</evidence>
<dbReference type="GO" id="GO:0004602">
    <property type="term" value="F:glutathione peroxidase activity"/>
    <property type="evidence" value="ECO:0007669"/>
    <property type="project" value="TreeGrafter"/>
</dbReference>
<feature type="signal peptide" evidence="8">
    <location>
        <begin position="1"/>
        <end position="16"/>
    </location>
</feature>
<evidence type="ECO:0000256" key="4">
    <source>
        <dbReference type="ARBA" id="ARBA00022824"/>
    </source>
</evidence>
<dbReference type="InterPro" id="IPR001129">
    <property type="entry name" value="Membr-assoc_MAPEG"/>
</dbReference>
<dbReference type="SUPFAM" id="SSF161084">
    <property type="entry name" value="MAPEG domain-like"/>
    <property type="match status" value="1"/>
</dbReference>
<reference evidence="9" key="1">
    <citation type="submission" date="2025-08" db="UniProtKB">
        <authorList>
            <consortium name="Ensembl"/>
        </authorList>
    </citation>
    <scope>IDENTIFICATION</scope>
</reference>
<feature type="transmembrane region" description="Helical" evidence="7">
    <location>
        <begin position="52"/>
        <end position="74"/>
    </location>
</feature>
<evidence type="ECO:0000256" key="3">
    <source>
        <dbReference type="ARBA" id="ARBA00022751"/>
    </source>
</evidence>
<keyword evidence="3" id="KW-0434">Leukotriene biosynthesis</keyword>
<evidence type="ECO:0000256" key="1">
    <source>
        <dbReference type="ARBA" id="ARBA00004477"/>
    </source>
</evidence>
<dbReference type="PANTHER" id="PTHR10250:SF13">
    <property type="entry name" value="MICROSOMAL GLUTATHIONE S-TRANSFERASE 2"/>
    <property type="match status" value="1"/>
</dbReference>
<keyword evidence="5 7" id="KW-1133">Transmembrane helix</keyword>
<organism evidence="9 10">
    <name type="scientific">Nothoprocta perdicaria</name>
    <name type="common">Chilean tinamou</name>
    <name type="synonym">Crypturus perdicarius</name>
    <dbReference type="NCBI Taxonomy" id="30464"/>
    <lineage>
        <taxon>Eukaryota</taxon>
        <taxon>Metazoa</taxon>
        <taxon>Chordata</taxon>
        <taxon>Craniata</taxon>
        <taxon>Vertebrata</taxon>
        <taxon>Euteleostomi</taxon>
        <taxon>Archelosauria</taxon>
        <taxon>Archosauria</taxon>
        <taxon>Dinosauria</taxon>
        <taxon>Saurischia</taxon>
        <taxon>Theropoda</taxon>
        <taxon>Coelurosauria</taxon>
        <taxon>Aves</taxon>
        <taxon>Palaeognathae</taxon>
        <taxon>Tinamiformes</taxon>
        <taxon>Tinamidae</taxon>
        <taxon>Nothoprocta</taxon>
    </lineage>
</organism>
<evidence type="ECO:0000256" key="8">
    <source>
        <dbReference type="SAM" id="SignalP"/>
    </source>
</evidence>
<protein>
    <submittedName>
        <fullName evidence="9">Microsomal glutathione S-transferase 2</fullName>
    </submittedName>
</protein>
<keyword evidence="8" id="KW-0732">Signal</keyword>
<dbReference type="PRINTS" id="PR00488">
    <property type="entry name" value="5LPOXGNASEAP"/>
</dbReference>
<evidence type="ECO:0000256" key="5">
    <source>
        <dbReference type="ARBA" id="ARBA00022989"/>
    </source>
</evidence>
<dbReference type="Proteomes" id="UP000694420">
    <property type="component" value="Unplaced"/>
</dbReference>
<dbReference type="GO" id="GO:0005789">
    <property type="term" value="C:endoplasmic reticulum membrane"/>
    <property type="evidence" value="ECO:0007669"/>
    <property type="project" value="UniProtKB-SubCell"/>
</dbReference>
<dbReference type="Gene3D" id="1.20.120.550">
    <property type="entry name" value="Membrane associated eicosanoid/glutathione metabolism-like domain"/>
    <property type="match status" value="1"/>
</dbReference>
<dbReference type="AlphaFoldDB" id="A0A8C7EBS2"/>
<dbReference type="GO" id="GO:0005635">
    <property type="term" value="C:nuclear envelope"/>
    <property type="evidence" value="ECO:0007669"/>
    <property type="project" value="TreeGrafter"/>
</dbReference>
<dbReference type="GO" id="GO:0008047">
    <property type="term" value="F:enzyme activator activity"/>
    <property type="evidence" value="ECO:0007669"/>
    <property type="project" value="InterPro"/>
</dbReference>
<keyword evidence="2 7" id="KW-0812">Transmembrane</keyword>
<evidence type="ECO:0000256" key="6">
    <source>
        <dbReference type="ARBA" id="ARBA00023136"/>
    </source>
</evidence>
<feature type="transmembrane region" description="Helical" evidence="7">
    <location>
        <begin position="95"/>
        <end position="118"/>
    </location>
</feature>
<keyword evidence="10" id="KW-1185">Reference proteome</keyword>
<sequence length="134" mass="15247">MARDLVLLAAVTLLSAFQQSHFAWLVGRSRIKHKVMPPAVTGAPEFERTFRAQQNCAEFYPIFLTALWIAGWFFNQGKHFFFDVFLSPSSRLTGFYLNLVVLTCLVALGGAGIFNSFLDEYLDFSIGKKLRRLF</sequence>
<dbReference type="Pfam" id="PF01124">
    <property type="entry name" value="MAPEG"/>
    <property type="match status" value="1"/>
</dbReference>
<evidence type="ECO:0000256" key="2">
    <source>
        <dbReference type="ARBA" id="ARBA00022692"/>
    </source>
</evidence>
<dbReference type="Ensembl" id="ENSNPET00000008784.1">
    <property type="protein sequence ID" value="ENSNPEP00000008571.1"/>
    <property type="gene ID" value="ENSNPEG00000006433.1"/>
</dbReference>
<dbReference type="InterPro" id="IPR001446">
    <property type="entry name" value="5_LipOase_AP"/>
</dbReference>
<dbReference type="GO" id="GO:0019370">
    <property type="term" value="P:leukotriene biosynthetic process"/>
    <property type="evidence" value="ECO:0007669"/>
    <property type="project" value="UniProtKB-KW"/>
</dbReference>
<keyword evidence="4" id="KW-0256">Endoplasmic reticulum</keyword>
<evidence type="ECO:0000256" key="7">
    <source>
        <dbReference type="SAM" id="Phobius"/>
    </source>
</evidence>
<proteinExistence type="predicted"/>
<dbReference type="PANTHER" id="PTHR10250">
    <property type="entry name" value="MICROSOMAL GLUTATHIONE S-TRANSFERASE"/>
    <property type="match status" value="1"/>
</dbReference>